<gene>
    <name evidence="1" type="ORF">SULPSESMR1_02806</name>
</gene>
<reference evidence="1 2" key="1">
    <citation type="submission" date="2017-07" db="EMBL/GenBank/DDBJ databases">
        <title>Genome Sequence of Sulfitobacter pseudonitzschiae Strain SMR1 Isolated from a culture of the Diatom Skeletonema marinoi.</title>
        <authorList>
            <person name="Topel M."/>
            <person name="Pinder M.I.M."/>
            <person name="Johansson O.N."/>
            <person name="Kourtchenko O."/>
            <person name="Godhe A."/>
            <person name="Clarke A.K."/>
        </authorList>
    </citation>
    <scope>NUCLEOTIDE SEQUENCE [LARGE SCALE GENOMIC DNA]</scope>
    <source>
        <strain evidence="1 2">SMR1</strain>
    </source>
</reference>
<evidence type="ECO:0000313" key="1">
    <source>
        <dbReference type="EMBL" id="ASM73596.1"/>
    </source>
</evidence>
<protein>
    <submittedName>
        <fullName evidence="1">Uncharacterized protein</fullName>
    </submittedName>
</protein>
<dbReference type="Proteomes" id="UP000199754">
    <property type="component" value="Chromosome"/>
</dbReference>
<keyword evidence="2" id="KW-1185">Reference proteome</keyword>
<accession>A0A221K3M4</accession>
<name>A0A221K3M4_9RHOB</name>
<organism evidence="1 2">
    <name type="scientific">Pseudosulfitobacter pseudonitzschiae</name>
    <dbReference type="NCBI Taxonomy" id="1402135"/>
    <lineage>
        <taxon>Bacteria</taxon>
        <taxon>Pseudomonadati</taxon>
        <taxon>Pseudomonadota</taxon>
        <taxon>Alphaproteobacteria</taxon>
        <taxon>Rhodobacterales</taxon>
        <taxon>Roseobacteraceae</taxon>
        <taxon>Pseudosulfitobacter</taxon>
    </lineage>
</organism>
<proteinExistence type="predicted"/>
<sequence>MAQHTSWTWATGKGLLLNSPEDMATCNIKSEVKYSQAIYQEGGAKRFC</sequence>
<dbReference type="EMBL" id="CP022415">
    <property type="protein sequence ID" value="ASM73596.1"/>
    <property type="molecule type" value="Genomic_DNA"/>
</dbReference>
<evidence type="ECO:0000313" key="2">
    <source>
        <dbReference type="Proteomes" id="UP000199754"/>
    </source>
</evidence>
<dbReference type="KEGG" id="spse:SULPSESMR1_02806"/>
<dbReference type="AlphaFoldDB" id="A0A221K3M4"/>